<feature type="compositionally biased region" description="Low complexity" evidence="3">
    <location>
        <begin position="30"/>
        <end position="44"/>
    </location>
</feature>
<sequence length="599" mass="68051">MTTMFNVEELKRKLDSDESRPQKLLKRSSTDQLSDFFSSDQFSLPYEDDDEDDFDDEMNDNLNEESLNQQQEQQLDYQQQKEQDQKQQQPTTPQRKKPGRKPNPASPALRKAQNRAAQRAFRERKERHLRELENTIKTLRESQYESLIKCQREYSHFRSLIEQLEAENSFLKEIAFTFECALNNLNGNNEATTKMKNAVSQSIPRTSVPSSLPLNGNGVSMIGSSITTSPFGLSAMQMRQANLPSQLSVPTAQQIQNNYLGLLQSQAGRLSITSPVTNNIVMSPNGSGNISTSSVSASSSPQTPESIIPGSISPSSTFFAEEFAREITLADMKPFVSQNSNLQFSHEPSSLFTDGNTNIYNTTNSSIFKTDIGVLSSSSQTMTKSNSTSSTISSVSSNNNISVNNNNNISYVAEAASMIDNDADYFSAYFLNDELVLDDESKQLFSNFDINTTEQNIMKKKLTKDQEQLIRLSKKVGQSILTPVPPTMRYPLTTHQKYYLTLEHDPRIDMIPCLHLRSRMIQYRDQYDLYELVELLINKAKCHGDPHDPDSWELPEEFFERYGVLVFQQCRIKSDLYKKYGVLPKDFDNFYKKGLHMIS</sequence>
<proteinExistence type="predicted"/>
<gene>
    <name evidence="4" type="ORF">GLOIN_2v1636227</name>
</gene>
<dbReference type="PANTHER" id="PTHR40621">
    <property type="entry name" value="TRANSCRIPTION FACTOR KAPC-RELATED"/>
    <property type="match status" value="1"/>
</dbReference>
<dbReference type="GO" id="GO:0000976">
    <property type="term" value="F:transcription cis-regulatory region binding"/>
    <property type="evidence" value="ECO:0007669"/>
    <property type="project" value="InterPro"/>
</dbReference>
<evidence type="ECO:0000313" key="5">
    <source>
        <dbReference type="Proteomes" id="UP000018888"/>
    </source>
</evidence>
<feature type="compositionally biased region" description="Acidic residues" evidence="3">
    <location>
        <begin position="46"/>
        <end position="63"/>
    </location>
</feature>
<evidence type="ECO:0000313" key="4">
    <source>
        <dbReference type="EMBL" id="POG68522.1"/>
    </source>
</evidence>
<evidence type="ECO:0000256" key="1">
    <source>
        <dbReference type="ARBA" id="ARBA00004123"/>
    </source>
</evidence>
<dbReference type="PROSITE" id="PS00036">
    <property type="entry name" value="BZIP_BASIC"/>
    <property type="match status" value="1"/>
</dbReference>
<protein>
    <submittedName>
        <fullName evidence="4">Uncharacterized protein</fullName>
    </submittedName>
</protein>
<dbReference type="InterPro" id="IPR004827">
    <property type="entry name" value="bZIP"/>
</dbReference>
<dbReference type="Gene3D" id="1.20.5.170">
    <property type="match status" value="1"/>
</dbReference>
<evidence type="ECO:0000256" key="3">
    <source>
        <dbReference type="SAM" id="MobiDB-lite"/>
    </source>
</evidence>
<evidence type="ECO:0000256" key="2">
    <source>
        <dbReference type="ARBA" id="ARBA00023242"/>
    </source>
</evidence>
<dbReference type="Proteomes" id="UP000018888">
    <property type="component" value="Unassembled WGS sequence"/>
</dbReference>
<dbReference type="SUPFAM" id="SSF57959">
    <property type="entry name" value="Leucine zipper domain"/>
    <property type="match status" value="1"/>
</dbReference>
<feature type="compositionally biased region" description="Low complexity" evidence="3">
    <location>
        <begin position="285"/>
        <end position="311"/>
    </location>
</feature>
<name>A0A2H5UA96_RHIID</name>
<feature type="region of interest" description="Disordered" evidence="3">
    <location>
        <begin position="379"/>
        <end position="399"/>
    </location>
</feature>
<feature type="compositionally biased region" description="Basic and acidic residues" evidence="3">
    <location>
        <begin position="8"/>
        <end position="21"/>
    </location>
</feature>
<keyword evidence="5" id="KW-1185">Reference proteome</keyword>
<dbReference type="CDD" id="cd14688">
    <property type="entry name" value="bZIP_YAP"/>
    <property type="match status" value="1"/>
</dbReference>
<organism evidence="4 5">
    <name type="scientific">Rhizophagus irregularis (strain DAOM 181602 / DAOM 197198 / MUCL 43194)</name>
    <name type="common">Arbuscular mycorrhizal fungus</name>
    <name type="synonym">Glomus intraradices</name>
    <dbReference type="NCBI Taxonomy" id="747089"/>
    <lineage>
        <taxon>Eukaryota</taxon>
        <taxon>Fungi</taxon>
        <taxon>Fungi incertae sedis</taxon>
        <taxon>Mucoromycota</taxon>
        <taxon>Glomeromycotina</taxon>
        <taxon>Glomeromycetes</taxon>
        <taxon>Glomerales</taxon>
        <taxon>Glomeraceae</taxon>
        <taxon>Rhizophagus</taxon>
    </lineage>
</organism>
<dbReference type="GO" id="GO:0090575">
    <property type="term" value="C:RNA polymerase II transcription regulator complex"/>
    <property type="evidence" value="ECO:0007669"/>
    <property type="project" value="TreeGrafter"/>
</dbReference>
<reference evidence="4 5" key="1">
    <citation type="journal article" date="2013" name="Proc. Natl. Acad. Sci. U.S.A.">
        <title>Genome of an arbuscular mycorrhizal fungus provides insight into the oldest plant symbiosis.</title>
        <authorList>
            <person name="Tisserant E."/>
            <person name="Malbreil M."/>
            <person name="Kuo A."/>
            <person name="Kohler A."/>
            <person name="Symeonidi A."/>
            <person name="Balestrini R."/>
            <person name="Charron P."/>
            <person name="Duensing N."/>
            <person name="Frei Dit Frey N."/>
            <person name="Gianinazzi-Pearson V."/>
            <person name="Gilbert L.B."/>
            <person name="Handa Y."/>
            <person name="Herr J.R."/>
            <person name="Hijri M."/>
            <person name="Koul R."/>
            <person name="Kawaguchi M."/>
            <person name="Krajinski F."/>
            <person name="Lammers P.J."/>
            <person name="Masclaux F.G."/>
            <person name="Murat C."/>
            <person name="Morin E."/>
            <person name="Ndikumana S."/>
            <person name="Pagni M."/>
            <person name="Petitpierre D."/>
            <person name="Requena N."/>
            <person name="Rosikiewicz P."/>
            <person name="Riley R."/>
            <person name="Saito K."/>
            <person name="San Clemente H."/>
            <person name="Shapiro H."/>
            <person name="van Tuinen D."/>
            <person name="Becard G."/>
            <person name="Bonfante P."/>
            <person name="Paszkowski U."/>
            <person name="Shachar-Hill Y.Y."/>
            <person name="Tuskan G.A."/>
            <person name="Young P.W."/>
            <person name="Sanders I.R."/>
            <person name="Henrissat B."/>
            <person name="Rensing S.A."/>
            <person name="Grigoriev I.V."/>
            <person name="Corradi N."/>
            <person name="Roux C."/>
            <person name="Martin F."/>
        </authorList>
    </citation>
    <scope>NUCLEOTIDE SEQUENCE [LARGE SCALE GENOMIC DNA]</scope>
    <source>
        <strain evidence="4 5">DAOM 197198</strain>
    </source>
</reference>
<dbReference type="AlphaFoldDB" id="A0A2H5UA96"/>
<dbReference type="VEuPathDB" id="FungiDB:RhiirFUN_018942"/>
<dbReference type="InterPro" id="IPR046347">
    <property type="entry name" value="bZIP_sf"/>
</dbReference>
<feature type="region of interest" description="Disordered" evidence="3">
    <location>
        <begin position="283"/>
        <end position="311"/>
    </location>
</feature>
<comment type="subcellular location">
    <subcellularLocation>
        <location evidence="1">Nucleus</location>
    </subcellularLocation>
</comment>
<feature type="compositionally biased region" description="Low complexity" evidence="3">
    <location>
        <begin position="64"/>
        <end position="78"/>
    </location>
</feature>
<dbReference type="EMBL" id="AUPC02000151">
    <property type="protein sequence ID" value="POG68522.1"/>
    <property type="molecule type" value="Genomic_DNA"/>
</dbReference>
<dbReference type="GO" id="GO:0001228">
    <property type="term" value="F:DNA-binding transcription activator activity, RNA polymerase II-specific"/>
    <property type="evidence" value="ECO:0007669"/>
    <property type="project" value="TreeGrafter"/>
</dbReference>
<dbReference type="InterPro" id="IPR050936">
    <property type="entry name" value="AP-1-like"/>
</dbReference>
<reference evidence="4 5" key="2">
    <citation type="journal article" date="2018" name="New Phytol.">
        <title>High intraspecific genome diversity in the model arbuscular mycorrhizal symbiont Rhizophagus irregularis.</title>
        <authorList>
            <person name="Chen E.C.H."/>
            <person name="Morin E."/>
            <person name="Beaudet D."/>
            <person name="Noel J."/>
            <person name="Yildirir G."/>
            <person name="Ndikumana S."/>
            <person name="Charron P."/>
            <person name="St-Onge C."/>
            <person name="Giorgi J."/>
            <person name="Kruger M."/>
            <person name="Marton T."/>
            <person name="Ropars J."/>
            <person name="Grigoriev I.V."/>
            <person name="Hainaut M."/>
            <person name="Henrissat B."/>
            <person name="Roux C."/>
            <person name="Martin F."/>
            <person name="Corradi N."/>
        </authorList>
    </citation>
    <scope>NUCLEOTIDE SEQUENCE [LARGE SCALE GENOMIC DNA]</scope>
    <source>
        <strain evidence="4 5">DAOM 197198</strain>
    </source>
</reference>
<accession>A0A2H5UA96</accession>
<comment type="caution">
    <text evidence="4">The sequence shown here is derived from an EMBL/GenBank/DDBJ whole genome shotgun (WGS) entry which is preliminary data.</text>
</comment>
<keyword evidence="2" id="KW-0539">Nucleus</keyword>
<dbReference type="PANTHER" id="PTHR40621:SF6">
    <property type="entry name" value="AP-1-LIKE TRANSCRIPTION FACTOR YAP1-RELATED"/>
    <property type="match status" value="1"/>
</dbReference>
<feature type="region of interest" description="Disordered" evidence="3">
    <location>
        <begin position="1"/>
        <end position="124"/>
    </location>
</feature>